<evidence type="ECO:0000259" key="7">
    <source>
        <dbReference type="PROSITE" id="PS50850"/>
    </source>
</evidence>
<keyword evidence="9" id="KW-1185">Reference proteome</keyword>
<keyword evidence="2 6" id="KW-0812">Transmembrane</keyword>
<keyword evidence="3 6" id="KW-1133">Transmembrane helix</keyword>
<dbReference type="Gene3D" id="1.20.1250.20">
    <property type="entry name" value="MFS general substrate transporter like domains"/>
    <property type="match status" value="2"/>
</dbReference>
<feature type="compositionally biased region" description="Basic and acidic residues" evidence="5">
    <location>
        <begin position="419"/>
        <end position="434"/>
    </location>
</feature>
<evidence type="ECO:0000313" key="9">
    <source>
        <dbReference type="Proteomes" id="UP000240424"/>
    </source>
</evidence>
<evidence type="ECO:0000256" key="5">
    <source>
        <dbReference type="SAM" id="MobiDB-lite"/>
    </source>
</evidence>
<feature type="transmembrane region" description="Helical" evidence="6">
    <location>
        <begin position="284"/>
        <end position="303"/>
    </location>
</feature>
<feature type="region of interest" description="Disordered" evidence="5">
    <location>
        <begin position="417"/>
        <end position="450"/>
    </location>
</feature>
<dbReference type="InterPro" id="IPR011701">
    <property type="entry name" value="MFS"/>
</dbReference>
<dbReference type="SUPFAM" id="SSF103473">
    <property type="entry name" value="MFS general substrate transporter"/>
    <property type="match status" value="1"/>
</dbReference>
<dbReference type="PANTHER" id="PTHR23527">
    <property type="entry name" value="BLL3282 PROTEIN"/>
    <property type="match status" value="1"/>
</dbReference>
<dbReference type="PROSITE" id="PS50850">
    <property type="entry name" value="MFS"/>
    <property type="match status" value="1"/>
</dbReference>
<organism evidence="8 9">
    <name type="scientific">Mycobacterium numidiamassiliense</name>
    <dbReference type="NCBI Taxonomy" id="1841861"/>
    <lineage>
        <taxon>Bacteria</taxon>
        <taxon>Bacillati</taxon>
        <taxon>Actinomycetota</taxon>
        <taxon>Actinomycetes</taxon>
        <taxon>Mycobacteriales</taxon>
        <taxon>Mycobacteriaceae</taxon>
        <taxon>Mycobacterium</taxon>
    </lineage>
</organism>
<sequence length="450" mass="48046">MATEVEAAGQLGPGARWSIMVVSLIVTSTSFLFINGVAFLIPALEAERQTPLTEASLLSSMPSWGMVVTLVGWGYVLDRAGERIVLAAGSALTAVAAYAAASVHSLVWVGVFLFLGGMAAAGCNSAGGRLVSGWFPPQQRGLAMGIRQTAQPLGIALGALAIPELAEHSPRAGLMFPAFACTAAALLSIVAVVDSPRKPLRTATTEELASPYRRSWVLWRIHAVSALLMMPQTVTVTFMLVWLIRNDGWSIASAGAAMTVSQLLGALGRIMVGRWSDRIGSRMRPVAMIAAAAALTLFLLAYADHRGSHYEVPLMIIVSVIAVLDNGLEATAITEFAGPFWSGRALGIQNTAQRLMAAAGPPLFGVLISAARYPPAWALCGLFPLLAVPLVPIRLLPPGLETRARLQSVRQRRWWQAVRSHERPDNSRPHDPPGRRHPPHRDGPAAMPPR</sequence>
<accession>A0A2U3P2E1</accession>
<dbReference type="Proteomes" id="UP000240424">
    <property type="component" value="Unassembled WGS sequence"/>
</dbReference>
<dbReference type="InterPro" id="IPR052952">
    <property type="entry name" value="MFS-Transporter"/>
</dbReference>
<comment type="subcellular location">
    <subcellularLocation>
        <location evidence="1">Cell membrane</location>
        <topology evidence="1">Multi-pass membrane protein</topology>
    </subcellularLocation>
</comment>
<protein>
    <submittedName>
        <fullName evidence="8">Sugar phosphate permease</fullName>
    </submittedName>
</protein>
<dbReference type="AlphaFoldDB" id="A0A2U3P2E1"/>
<reference evidence="8 9" key="1">
    <citation type="submission" date="2017-01" db="EMBL/GenBank/DDBJ databases">
        <authorList>
            <consortium name="Urmite Genomes"/>
        </authorList>
    </citation>
    <scope>NUCLEOTIDE SEQUENCE [LARGE SCALE GENOMIC DNA]</scope>
    <source>
        <strain evidence="8 9">AB215</strain>
    </source>
</reference>
<dbReference type="Pfam" id="PF07690">
    <property type="entry name" value="MFS_1"/>
    <property type="match status" value="1"/>
</dbReference>
<evidence type="ECO:0000313" key="8">
    <source>
        <dbReference type="EMBL" id="SPM37914.1"/>
    </source>
</evidence>
<name>A0A2U3P2E1_9MYCO</name>
<gene>
    <name evidence="8" type="ORF">MNAB215_89</name>
</gene>
<dbReference type="EMBL" id="FUEZ01000003">
    <property type="protein sequence ID" value="SPM37914.1"/>
    <property type="molecule type" value="Genomic_DNA"/>
</dbReference>
<feature type="domain" description="Major facilitator superfamily (MFS) profile" evidence="7">
    <location>
        <begin position="16"/>
        <end position="405"/>
    </location>
</feature>
<dbReference type="GO" id="GO:0022857">
    <property type="term" value="F:transmembrane transporter activity"/>
    <property type="evidence" value="ECO:0007669"/>
    <property type="project" value="InterPro"/>
</dbReference>
<dbReference type="PANTHER" id="PTHR23527:SF1">
    <property type="entry name" value="BLL3282 PROTEIN"/>
    <property type="match status" value="1"/>
</dbReference>
<dbReference type="InterPro" id="IPR020846">
    <property type="entry name" value="MFS_dom"/>
</dbReference>
<feature type="transmembrane region" description="Helical" evidence="6">
    <location>
        <begin position="376"/>
        <end position="396"/>
    </location>
</feature>
<feature type="transmembrane region" description="Helical" evidence="6">
    <location>
        <begin position="107"/>
        <end position="128"/>
    </location>
</feature>
<evidence type="ECO:0000256" key="4">
    <source>
        <dbReference type="ARBA" id="ARBA00023136"/>
    </source>
</evidence>
<dbReference type="STRING" id="1841861.GCA_900157365_04291"/>
<evidence type="ECO:0000256" key="1">
    <source>
        <dbReference type="ARBA" id="ARBA00004651"/>
    </source>
</evidence>
<evidence type="ECO:0000256" key="6">
    <source>
        <dbReference type="SAM" id="Phobius"/>
    </source>
</evidence>
<dbReference type="GO" id="GO:0005886">
    <property type="term" value="C:plasma membrane"/>
    <property type="evidence" value="ECO:0007669"/>
    <property type="project" value="UniProtKB-SubCell"/>
</dbReference>
<dbReference type="InterPro" id="IPR036259">
    <property type="entry name" value="MFS_trans_sf"/>
</dbReference>
<feature type="transmembrane region" description="Helical" evidence="6">
    <location>
        <begin position="223"/>
        <end position="244"/>
    </location>
</feature>
<evidence type="ECO:0000256" key="3">
    <source>
        <dbReference type="ARBA" id="ARBA00022989"/>
    </source>
</evidence>
<proteinExistence type="predicted"/>
<feature type="transmembrane region" description="Helical" evidence="6">
    <location>
        <begin position="172"/>
        <end position="193"/>
    </location>
</feature>
<feature type="transmembrane region" description="Helical" evidence="6">
    <location>
        <begin position="19"/>
        <end position="41"/>
    </location>
</feature>
<feature type="transmembrane region" description="Helical" evidence="6">
    <location>
        <begin position="61"/>
        <end position="77"/>
    </location>
</feature>
<feature type="transmembrane region" description="Helical" evidence="6">
    <location>
        <begin position="149"/>
        <end position="166"/>
    </location>
</feature>
<evidence type="ECO:0000256" key="2">
    <source>
        <dbReference type="ARBA" id="ARBA00022692"/>
    </source>
</evidence>
<keyword evidence="4 6" id="KW-0472">Membrane</keyword>
<feature type="transmembrane region" description="Helical" evidence="6">
    <location>
        <begin position="84"/>
        <end position="101"/>
    </location>
</feature>
<feature type="transmembrane region" description="Helical" evidence="6">
    <location>
        <begin position="250"/>
        <end position="272"/>
    </location>
</feature>